<dbReference type="EC" id="3.4.24.70" evidence="1"/>
<accession>A0ACC6JX34</accession>
<dbReference type="Proteomes" id="UP001259587">
    <property type="component" value="Unassembled WGS sequence"/>
</dbReference>
<keyword evidence="2" id="KW-1185">Reference proteome</keyword>
<proteinExistence type="predicted"/>
<evidence type="ECO:0000313" key="1">
    <source>
        <dbReference type="EMBL" id="MDR6710754.1"/>
    </source>
</evidence>
<dbReference type="EMBL" id="JAVDTH010000001">
    <property type="protein sequence ID" value="MDR6710754.1"/>
    <property type="molecule type" value="Genomic_DNA"/>
</dbReference>
<reference evidence="1" key="1">
    <citation type="submission" date="2023-07" db="EMBL/GenBank/DDBJ databases">
        <title>Sorghum-associated microbial communities from plants grown in Nebraska, USA.</title>
        <authorList>
            <person name="Schachtman D."/>
        </authorList>
    </citation>
    <scope>NUCLEOTIDE SEQUENCE</scope>
    <source>
        <strain evidence="1">BE56</strain>
    </source>
</reference>
<evidence type="ECO:0000313" key="2">
    <source>
        <dbReference type="Proteomes" id="UP001259587"/>
    </source>
</evidence>
<keyword evidence="1" id="KW-0378">Hydrolase</keyword>
<comment type="caution">
    <text evidence="1">The sequence shown here is derived from an EMBL/GenBank/DDBJ whole genome shotgun (WGS) entry which is preliminary data.</text>
</comment>
<organism evidence="1 2">
    <name type="scientific">Pseudomonas hunanensis</name>
    <dbReference type="NCBI Taxonomy" id="1247546"/>
    <lineage>
        <taxon>Bacteria</taxon>
        <taxon>Pseudomonadati</taxon>
        <taxon>Pseudomonadota</taxon>
        <taxon>Gammaproteobacteria</taxon>
        <taxon>Pseudomonadales</taxon>
        <taxon>Pseudomonadaceae</taxon>
        <taxon>Pseudomonas</taxon>
    </lineage>
</organism>
<sequence>MSTLNFPFPEHTPLDYSQLTPAQMRAYLEQQVTEHELAIERIIENQSELPSWDDLVLAVDDLDASLLGTRYVIVPLLYQSEEWSAVIIDGYERVDSRLKHKLKDARLYQLYLRLFDSAIGRHLDAHQRVTLELILRDFRLAGVLLDEAAKAQLEEIEAQIRTLELSYSDNIARSVSESTLSVPDLASLDGLAPWQLSQLQEMAPAPSSTDGLQLTCDGLTYRFILRHVHDRSLREQMYRLYQTRGSHPQPSLDNGVVLQQLAELREDKARLLGFDNYVQLGMQGKSAGSVEHVQAFLGDLATRIGPVMRVQQEQLQRLAAEHGLEQVQPWDIDYLLASQVQQRSGLSEEQIRDHFPLPTVVQALIDLAQQLFGVTLQRWSEAPAWHPSVLTYEVIKDHASLGYLYLDLLQHPAKQPEAVYTAYLWNRRVDAEGRYHGAVAAVMCDIAPGPDGAQPLLDHEALRKLFHEFGHALHHLLVRTGNHLLSDLMRLGSDGVEVSGKLLERWAWDADYLASISAHHELGHSLTAAELQGWLDAGKNDSIRECAKILGDALFDLDLHLSPRDGRTLEQRVLDNHARAARWPLAGFERPMHAFDYLVTGYDAGYYAYLWSDVYAFDLFSRFEQAGLLDQHTGLALLEALFAPGISRPLKASFEAFMGRPVSAEPYLQWHGLA</sequence>
<gene>
    <name evidence="1" type="ORF">J2W83_000343</name>
</gene>
<name>A0ACC6JX34_9PSED</name>
<protein>
    <submittedName>
        <fullName evidence="1">Oligopeptidase A</fullName>
        <ecNumber evidence="1">3.4.24.70</ecNumber>
    </submittedName>
</protein>